<evidence type="ECO:0000313" key="2">
    <source>
        <dbReference type="Proteomes" id="UP000254601"/>
    </source>
</evidence>
<name>A0A380MVM9_9GAMM</name>
<accession>A0A380MVM9</accession>
<keyword evidence="2" id="KW-1185">Reference proteome</keyword>
<protein>
    <submittedName>
        <fullName evidence="1">Uncharacterized protein conserved in bacteria</fullName>
    </submittedName>
</protein>
<dbReference type="RefSeq" id="WP_072577165.1">
    <property type="nucleotide sequence ID" value="NZ_LWHB01000139.1"/>
</dbReference>
<proteinExistence type="predicted"/>
<reference evidence="1 2" key="1">
    <citation type="submission" date="2018-06" db="EMBL/GenBank/DDBJ databases">
        <authorList>
            <consortium name="Pathogen Informatics"/>
            <person name="Doyle S."/>
        </authorList>
    </citation>
    <scope>NUCLEOTIDE SEQUENCE [LARGE SCALE GENOMIC DNA]</scope>
    <source>
        <strain evidence="1 2">NCTC13337</strain>
    </source>
</reference>
<dbReference type="AlphaFoldDB" id="A0A380MVM9"/>
<dbReference type="OrthoDB" id="7677665at2"/>
<dbReference type="EMBL" id="UHIC01000001">
    <property type="protein sequence ID" value="SUO96332.1"/>
    <property type="molecule type" value="Genomic_DNA"/>
</dbReference>
<dbReference type="Proteomes" id="UP000254601">
    <property type="component" value="Unassembled WGS sequence"/>
</dbReference>
<gene>
    <name evidence="1" type="ORF">NCTC13337_01811</name>
</gene>
<dbReference type="Pfam" id="PF09938">
    <property type="entry name" value="DUF2170"/>
    <property type="match status" value="1"/>
</dbReference>
<organism evidence="1 2">
    <name type="scientific">Suttonella ornithocola</name>
    <dbReference type="NCBI Taxonomy" id="279832"/>
    <lineage>
        <taxon>Bacteria</taxon>
        <taxon>Pseudomonadati</taxon>
        <taxon>Pseudomonadota</taxon>
        <taxon>Gammaproteobacteria</taxon>
        <taxon>Cardiobacteriales</taxon>
        <taxon>Cardiobacteriaceae</taxon>
        <taxon>Suttonella</taxon>
    </lineage>
</organism>
<dbReference type="InterPro" id="IPR019231">
    <property type="entry name" value="DUF2170"/>
</dbReference>
<sequence>MKKKTSADYQREFRQRLREQGLKKKEVWIRPEHEKLLADIEAQLRHPTLGKENTMDSPTARWQTDLLCQQLQQQPLFAEGHASAEFLPGSHPSIFIVLHDYGDLPVYLAVAGEQILVESVLFPASLVKNSAAFNLAVLETHKYFPLSTISVEYTQDGDAYYNMFGSLSASEQIESIVLEIETLASNVLQAVEAYRPFLKEQSQ</sequence>
<evidence type="ECO:0000313" key="1">
    <source>
        <dbReference type="EMBL" id="SUO96332.1"/>
    </source>
</evidence>